<protein>
    <submittedName>
        <fullName evidence="3">Uncharacterized protein YjgR</fullName>
    </submittedName>
</protein>
<dbReference type="Pfam" id="PF05872">
    <property type="entry name" value="HerA_C"/>
    <property type="match status" value="1"/>
</dbReference>
<dbReference type="InterPro" id="IPR027417">
    <property type="entry name" value="P-loop_NTPase"/>
</dbReference>
<feature type="compositionally biased region" description="Basic residues" evidence="1">
    <location>
        <begin position="449"/>
        <end position="464"/>
    </location>
</feature>
<gene>
    <name evidence="3" type="ORF">MNBD_GAMMA03-1397</name>
</gene>
<dbReference type="InterPro" id="IPR051162">
    <property type="entry name" value="T4SS_component"/>
</dbReference>
<dbReference type="Gene3D" id="3.40.50.300">
    <property type="entry name" value="P-loop containing nucleotide triphosphate hydrolases"/>
    <property type="match status" value="2"/>
</dbReference>
<feature type="domain" description="Helicase HerA-like C-terminal" evidence="2">
    <location>
        <begin position="15"/>
        <end position="500"/>
    </location>
</feature>
<evidence type="ECO:0000313" key="3">
    <source>
        <dbReference type="EMBL" id="VAW46502.1"/>
    </source>
</evidence>
<dbReference type="PANTHER" id="PTHR30121:SF6">
    <property type="entry name" value="SLR6007 PROTEIN"/>
    <property type="match status" value="1"/>
</dbReference>
<proteinExistence type="predicted"/>
<dbReference type="PANTHER" id="PTHR30121">
    <property type="entry name" value="UNCHARACTERIZED PROTEIN YJGR-RELATED"/>
    <property type="match status" value="1"/>
</dbReference>
<feature type="region of interest" description="Disordered" evidence="1">
    <location>
        <begin position="377"/>
        <end position="415"/>
    </location>
</feature>
<sequence length="500" mass="55403">MNKQEKFAIGGAEGTLIEQLTKMSNRHGLITGATGTGKTVTLQVLAESFSRLGVPVFATDIKGDLSGLSAAGTPHPKIDERLQKIPLANFQQRPYPVVFWDIYGEQGHPIRSTISEMGPLLLSNLLDLNDAQTGILYGCFKIADDQGLLLLDLKDLRSMLIWMSHNAKSLRGEYGNISSASIGAIQRRLLVLEEQGAEHFFGEPALKLKDLMQVDFSGNGVINLFDATKLMVQSPRVYASFLLWLLSELFEQLPEVGNPDKPKLVFFFDEAHLLFNQAPKVLIDKIEQVVRLIRSKGVGIYFITQSPLDVPEEILGQMGLKIQHALRAFTPKDRKVIKSVAESFPPNPEFDTETMITALGTGEALVSVLDEKGRPQAVQKTLIRPPESRIGPLTKEERQARIERSPLKGRYDESVDRNSAYEILKSRAEEMQAQQEEADKQAEAEKNKKSTTHSRKKRSSRGRTRQSSVEALVKSAARSIGSGLGRKIIRGIMGSLFGGR</sequence>
<feature type="compositionally biased region" description="Basic and acidic residues" evidence="1">
    <location>
        <begin position="394"/>
        <end position="415"/>
    </location>
</feature>
<organism evidence="3">
    <name type="scientific">hydrothermal vent metagenome</name>
    <dbReference type="NCBI Taxonomy" id="652676"/>
    <lineage>
        <taxon>unclassified sequences</taxon>
        <taxon>metagenomes</taxon>
        <taxon>ecological metagenomes</taxon>
    </lineage>
</organism>
<dbReference type="AlphaFoldDB" id="A0A3B0W5J0"/>
<name>A0A3B0W5J0_9ZZZZ</name>
<feature type="region of interest" description="Disordered" evidence="1">
    <location>
        <begin position="429"/>
        <end position="470"/>
    </location>
</feature>
<evidence type="ECO:0000256" key="1">
    <source>
        <dbReference type="SAM" id="MobiDB-lite"/>
    </source>
</evidence>
<accession>A0A3B0W5J0</accession>
<feature type="compositionally biased region" description="Basic and acidic residues" evidence="1">
    <location>
        <begin position="437"/>
        <end position="448"/>
    </location>
</feature>
<evidence type="ECO:0000259" key="2">
    <source>
        <dbReference type="Pfam" id="PF05872"/>
    </source>
</evidence>
<dbReference type="EMBL" id="UOFC01000104">
    <property type="protein sequence ID" value="VAW46502.1"/>
    <property type="molecule type" value="Genomic_DNA"/>
</dbReference>
<dbReference type="SUPFAM" id="SSF52540">
    <property type="entry name" value="P-loop containing nucleoside triphosphate hydrolases"/>
    <property type="match status" value="1"/>
</dbReference>
<reference evidence="3" key="1">
    <citation type="submission" date="2018-06" db="EMBL/GenBank/DDBJ databases">
        <authorList>
            <person name="Zhirakovskaya E."/>
        </authorList>
    </citation>
    <scope>NUCLEOTIDE SEQUENCE</scope>
</reference>
<dbReference type="InterPro" id="IPR033186">
    <property type="entry name" value="HerA_C"/>
</dbReference>
<dbReference type="CDD" id="cd01127">
    <property type="entry name" value="TrwB_TraG_TraD_VirD4"/>
    <property type="match status" value="1"/>
</dbReference>